<dbReference type="Proteomes" id="UP001154329">
    <property type="component" value="Chromosome 1"/>
</dbReference>
<accession>A0A9P0IMJ9</accession>
<proteinExistence type="predicted"/>
<evidence type="ECO:0000313" key="1">
    <source>
        <dbReference type="EMBL" id="CAH1711392.1"/>
    </source>
</evidence>
<gene>
    <name evidence="1" type="ORF">APHIGO_LOCUS1572</name>
</gene>
<protein>
    <submittedName>
        <fullName evidence="1">Uncharacterized protein</fullName>
    </submittedName>
</protein>
<reference evidence="1" key="1">
    <citation type="submission" date="2022-02" db="EMBL/GenBank/DDBJ databases">
        <authorList>
            <person name="King R."/>
        </authorList>
    </citation>
    <scope>NUCLEOTIDE SEQUENCE</scope>
</reference>
<sequence length="144" mass="17468">MCIYTFYTRLTLCLRYAVGITRDKWRRRRKRTTMMRTQRKKIVYTIIITILYYIRENVPPRTELSSPRLDSRTNDRTAAYYSYIWYYIYDVNNNNIASDVSRGATFFFYSYTIALQSHKGIEAYIFNIIIMCGEYRKYFHCALL</sequence>
<dbReference type="AlphaFoldDB" id="A0A9P0IMJ9"/>
<organism evidence="1 2">
    <name type="scientific">Aphis gossypii</name>
    <name type="common">Cotton aphid</name>
    <dbReference type="NCBI Taxonomy" id="80765"/>
    <lineage>
        <taxon>Eukaryota</taxon>
        <taxon>Metazoa</taxon>
        <taxon>Ecdysozoa</taxon>
        <taxon>Arthropoda</taxon>
        <taxon>Hexapoda</taxon>
        <taxon>Insecta</taxon>
        <taxon>Pterygota</taxon>
        <taxon>Neoptera</taxon>
        <taxon>Paraneoptera</taxon>
        <taxon>Hemiptera</taxon>
        <taxon>Sternorrhyncha</taxon>
        <taxon>Aphidomorpha</taxon>
        <taxon>Aphidoidea</taxon>
        <taxon>Aphididae</taxon>
        <taxon>Aphidini</taxon>
        <taxon>Aphis</taxon>
        <taxon>Aphis</taxon>
    </lineage>
</organism>
<name>A0A9P0IMJ9_APHGO</name>
<dbReference type="EMBL" id="OU899034">
    <property type="protein sequence ID" value="CAH1711392.1"/>
    <property type="molecule type" value="Genomic_DNA"/>
</dbReference>
<reference evidence="1" key="2">
    <citation type="submission" date="2022-10" db="EMBL/GenBank/DDBJ databases">
        <authorList>
            <consortium name="ENA_rothamsted_submissions"/>
            <consortium name="culmorum"/>
            <person name="King R."/>
        </authorList>
    </citation>
    <scope>NUCLEOTIDE SEQUENCE</scope>
</reference>
<keyword evidence="2" id="KW-1185">Reference proteome</keyword>
<evidence type="ECO:0000313" key="2">
    <source>
        <dbReference type="Proteomes" id="UP001154329"/>
    </source>
</evidence>